<dbReference type="EMBL" id="JBHTHU010000001">
    <property type="protein sequence ID" value="MFD0748991.1"/>
    <property type="molecule type" value="Genomic_DNA"/>
</dbReference>
<evidence type="ECO:0000313" key="1">
    <source>
        <dbReference type="EMBL" id="MFD0748991.1"/>
    </source>
</evidence>
<organism evidence="1 2">
    <name type="scientific">Mucilaginibacter calamicampi</name>
    <dbReference type="NCBI Taxonomy" id="1302352"/>
    <lineage>
        <taxon>Bacteria</taxon>
        <taxon>Pseudomonadati</taxon>
        <taxon>Bacteroidota</taxon>
        <taxon>Sphingobacteriia</taxon>
        <taxon>Sphingobacteriales</taxon>
        <taxon>Sphingobacteriaceae</taxon>
        <taxon>Mucilaginibacter</taxon>
    </lineage>
</organism>
<dbReference type="Pfam" id="PF14078">
    <property type="entry name" value="DUF4259"/>
    <property type="match status" value="1"/>
</dbReference>
<keyword evidence="2" id="KW-1185">Reference proteome</keyword>
<sequence>MGTWGTGIKENDTFMDVYDEFFDQYNKGNQPADIAKYILNENADNLEVDEDRNNIWFALGLALWETKSLDNETLSKIENIISSGDDIQTWLANDATHIDIKKRTAVLEKFLQKIQSDRPRAKSSKKHKNRTPIFQTGDCLAFKMDNGNYGGAVILATDNNPQTACNLVVTTRLNEVTKPSIRDFEASEVLIRNFANWDDNVDAIWRYPDLYFKDYAAFYEVVGKIAVNVEYDIRNDSGKGYLFKPSFSAAWDMKDTAEMQLASEATKPKSIKTIKLTQLITKRKWWKLW</sequence>
<dbReference type="InterPro" id="IPR025355">
    <property type="entry name" value="DUF4259"/>
</dbReference>
<protein>
    <submittedName>
        <fullName evidence="1">DUF4259 domain-containing protein</fullName>
    </submittedName>
</protein>
<gene>
    <name evidence="1" type="ORF">ACFQZS_02485</name>
</gene>
<name>A0ABW2YRK8_9SPHI</name>
<accession>A0ABW2YRK8</accession>
<proteinExistence type="predicted"/>
<evidence type="ECO:0000313" key="2">
    <source>
        <dbReference type="Proteomes" id="UP001596958"/>
    </source>
</evidence>
<comment type="caution">
    <text evidence="1">The sequence shown here is derived from an EMBL/GenBank/DDBJ whole genome shotgun (WGS) entry which is preliminary data.</text>
</comment>
<reference evidence="2" key="1">
    <citation type="journal article" date="2019" name="Int. J. Syst. Evol. Microbiol.">
        <title>The Global Catalogue of Microorganisms (GCM) 10K type strain sequencing project: providing services to taxonomists for standard genome sequencing and annotation.</title>
        <authorList>
            <consortium name="The Broad Institute Genomics Platform"/>
            <consortium name="The Broad Institute Genome Sequencing Center for Infectious Disease"/>
            <person name="Wu L."/>
            <person name="Ma J."/>
        </authorList>
    </citation>
    <scope>NUCLEOTIDE SEQUENCE [LARGE SCALE GENOMIC DNA]</scope>
    <source>
        <strain evidence="2">CCUG 63418</strain>
    </source>
</reference>
<dbReference type="Proteomes" id="UP001596958">
    <property type="component" value="Unassembled WGS sequence"/>
</dbReference>
<dbReference type="RefSeq" id="WP_377096971.1">
    <property type="nucleotide sequence ID" value="NZ_JBHTHU010000001.1"/>
</dbReference>